<dbReference type="EMBL" id="BARU01032660">
    <property type="protein sequence ID" value="GAH73605.1"/>
    <property type="molecule type" value="Genomic_DNA"/>
</dbReference>
<name>X1IWI1_9ZZZZ</name>
<feature type="domain" description="ChsH2 C-terminal OB-fold" evidence="1">
    <location>
        <begin position="37"/>
        <end position="102"/>
    </location>
</feature>
<sequence length="118" mass="13571">EIGKNNKIFGVKCPKCKKVYVPPKMICFKCFEKMEKWVEIGNQGIVKGFTIITHTTPVLPLEPPFAYGIIRLDGADTDFVHIIKESDPEKLKIGMKVKAVFKEKPRKRILDIEYFESI</sequence>
<evidence type="ECO:0000313" key="3">
    <source>
        <dbReference type="EMBL" id="GAH73605.1"/>
    </source>
</evidence>
<dbReference type="AlphaFoldDB" id="X1IWI1"/>
<accession>X1IWI1</accession>
<dbReference type="InterPro" id="IPR012340">
    <property type="entry name" value="NA-bd_OB-fold"/>
</dbReference>
<comment type="caution">
    <text evidence="3">The sequence shown here is derived from an EMBL/GenBank/DDBJ whole genome shotgun (WGS) entry which is preliminary data.</text>
</comment>
<dbReference type="Gene3D" id="6.10.30.10">
    <property type="match status" value="1"/>
</dbReference>
<dbReference type="Pfam" id="PF01796">
    <property type="entry name" value="OB_ChsH2_C"/>
    <property type="match status" value="1"/>
</dbReference>
<organism evidence="3">
    <name type="scientific">marine sediment metagenome</name>
    <dbReference type="NCBI Taxonomy" id="412755"/>
    <lineage>
        <taxon>unclassified sequences</taxon>
        <taxon>metagenomes</taxon>
        <taxon>ecological metagenomes</taxon>
    </lineage>
</organism>
<dbReference type="SUPFAM" id="SSF50249">
    <property type="entry name" value="Nucleic acid-binding proteins"/>
    <property type="match status" value="1"/>
</dbReference>
<dbReference type="Gene3D" id="2.40.50.140">
    <property type="entry name" value="Nucleic acid-binding proteins"/>
    <property type="match status" value="1"/>
</dbReference>
<dbReference type="Pfam" id="PF12172">
    <property type="entry name" value="zf-ChsH2"/>
    <property type="match status" value="1"/>
</dbReference>
<dbReference type="PANTHER" id="PTHR34075">
    <property type="entry name" value="BLR3430 PROTEIN"/>
    <property type="match status" value="1"/>
</dbReference>
<feature type="non-terminal residue" evidence="3">
    <location>
        <position position="1"/>
    </location>
</feature>
<dbReference type="InterPro" id="IPR022002">
    <property type="entry name" value="ChsH2_Znr"/>
</dbReference>
<evidence type="ECO:0000259" key="2">
    <source>
        <dbReference type="Pfam" id="PF12172"/>
    </source>
</evidence>
<reference evidence="3" key="1">
    <citation type="journal article" date="2014" name="Front. Microbiol.">
        <title>High frequency of phylogenetically diverse reductive dehalogenase-homologous genes in deep subseafloor sedimentary metagenomes.</title>
        <authorList>
            <person name="Kawai M."/>
            <person name="Futagami T."/>
            <person name="Toyoda A."/>
            <person name="Takaki Y."/>
            <person name="Nishi S."/>
            <person name="Hori S."/>
            <person name="Arai W."/>
            <person name="Tsubouchi T."/>
            <person name="Morono Y."/>
            <person name="Uchiyama I."/>
            <person name="Ito T."/>
            <person name="Fujiyama A."/>
            <person name="Inagaki F."/>
            <person name="Takami H."/>
        </authorList>
    </citation>
    <scope>NUCLEOTIDE SEQUENCE</scope>
    <source>
        <strain evidence="3">Expedition CK06-06</strain>
    </source>
</reference>
<dbReference type="PANTHER" id="PTHR34075:SF4">
    <property type="entry name" value="DUF35 DOMAIN-CONTAINING PROTEIN"/>
    <property type="match status" value="1"/>
</dbReference>
<gene>
    <name evidence="3" type="ORF">S03H2_51476</name>
</gene>
<evidence type="ECO:0000259" key="1">
    <source>
        <dbReference type="Pfam" id="PF01796"/>
    </source>
</evidence>
<proteinExistence type="predicted"/>
<evidence type="ECO:0008006" key="4">
    <source>
        <dbReference type="Google" id="ProtNLM"/>
    </source>
</evidence>
<feature type="domain" description="ChsH2 rubredoxin-like zinc ribbon" evidence="2">
    <location>
        <begin position="3"/>
        <end position="32"/>
    </location>
</feature>
<dbReference type="InterPro" id="IPR002878">
    <property type="entry name" value="ChsH2_C"/>
</dbReference>
<protein>
    <recommendedName>
        <fullName evidence="4">DUF35 domain-containing protein</fullName>
    </recommendedName>
</protein>
<dbReference type="InterPro" id="IPR052513">
    <property type="entry name" value="Thioester_dehydratase-like"/>
</dbReference>